<reference evidence="2" key="1">
    <citation type="journal article" date="2019" name="Int. J. Syst. Evol. Microbiol.">
        <title>The Global Catalogue of Microorganisms (GCM) 10K type strain sequencing project: providing services to taxonomists for standard genome sequencing and annotation.</title>
        <authorList>
            <consortium name="The Broad Institute Genomics Platform"/>
            <consortium name="The Broad Institute Genome Sequencing Center for Infectious Disease"/>
            <person name="Wu L."/>
            <person name="Ma J."/>
        </authorList>
    </citation>
    <scope>NUCLEOTIDE SEQUENCE [LARGE SCALE GENOMIC DNA]</scope>
    <source>
        <strain evidence="2">CCUG 55585</strain>
    </source>
</reference>
<gene>
    <name evidence="1" type="ORF">ACFQ0E_13100</name>
</gene>
<evidence type="ECO:0000313" key="1">
    <source>
        <dbReference type="EMBL" id="MFD0726532.1"/>
    </source>
</evidence>
<protein>
    <submittedName>
        <fullName evidence="1">DUF2145 domain-containing protein</fullName>
    </submittedName>
</protein>
<dbReference type="Proteomes" id="UP001597110">
    <property type="component" value="Unassembled WGS sequence"/>
</dbReference>
<organism evidence="1 2">
    <name type="scientific">Lysobacter brunescens</name>
    <dbReference type="NCBI Taxonomy" id="262323"/>
    <lineage>
        <taxon>Bacteria</taxon>
        <taxon>Pseudomonadati</taxon>
        <taxon>Pseudomonadota</taxon>
        <taxon>Gammaproteobacteria</taxon>
        <taxon>Lysobacterales</taxon>
        <taxon>Lysobacteraceae</taxon>
        <taxon>Lysobacter</taxon>
    </lineage>
</organism>
<dbReference type="EMBL" id="JBHTIF010000002">
    <property type="protein sequence ID" value="MFD0726532.1"/>
    <property type="molecule type" value="Genomic_DNA"/>
</dbReference>
<dbReference type="InterPro" id="IPR014547">
    <property type="entry name" value="UCP028477"/>
</dbReference>
<evidence type="ECO:0000313" key="2">
    <source>
        <dbReference type="Proteomes" id="UP001597110"/>
    </source>
</evidence>
<comment type="caution">
    <text evidence="1">The sequence shown here is derived from an EMBL/GenBank/DDBJ whole genome shotgun (WGS) entry which is preliminary data.</text>
</comment>
<sequence length="291" mass="31793">MSGYDPDDERRSARVAASLIGLMLAALIVLMSVAPAANAGTPCETRTMTPARIADAARTARMVVEELDRHDAPVALVSRVGTDLSKHGLRYSHTGFAVRDHAAGRWTVVHLLNDCSSDGSGLYAQGLVNFFADDLIEQDARITWLEPGLAARLAARLVDLRHDPLYTPRYNLIARPGSARYQNSTAWVLEHIAASIPERHRTTDRAQAYLLAQAHGFEPDLIHIAYSKRIVGGLFGSAHLVFTDHGVGTRLGGDYPVVTVRAILRWLDASDLATRETEWRHGLRMTTPGSG</sequence>
<dbReference type="RefSeq" id="WP_386824480.1">
    <property type="nucleotide sequence ID" value="NZ_JBHTIF010000002.1"/>
</dbReference>
<name>A0ABW2YDU2_9GAMM</name>
<accession>A0ABW2YDU2</accession>
<keyword evidence="2" id="KW-1185">Reference proteome</keyword>
<proteinExistence type="predicted"/>
<dbReference type="Pfam" id="PF09916">
    <property type="entry name" value="DUF2145"/>
    <property type="match status" value="1"/>
</dbReference>